<dbReference type="Gene3D" id="3.10.180.10">
    <property type="entry name" value="2,3-Dihydroxybiphenyl 1,2-Dioxygenase, domain 1"/>
    <property type="match status" value="1"/>
</dbReference>
<dbReference type="InterPro" id="IPR053863">
    <property type="entry name" value="Glyoxy/Ble-like_N"/>
</dbReference>
<keyword evidence="3" id="KW-1185">Reference proteome</keyword>
<dbReference type="RefSeq" id="WP_369330678.1">
    <property type="nucleotide sequence ID" value="NZ_JAULBC010000006.1"/>
</dbReference>
<accession>A0ABV3ZI75</accession>
<sequence length="136" mass="15499">MATQIYVNIPVKDLDRSIQFFTALGFMFNPQFTNKNATCMIISEDIFAMLLTEPFFKTFTKKEICDSSKNIEAIMALSVDNKSKVDDIVDNAIKAGGTSPKDTQNDGWMYSRSFEDPDGHLWEIFYMDESDMPPQP</sequence>
<evidence type="ECO:0000259" key="1">
    <source>
        <dbReference type="PROSITE" id="PS51819"/>
    </source>
</evidence>
<dbReference type="Pfam" id="PF22677">
    <property type="entry name" value="Ble-like_N"/>
    <property type="match status" value="1"/>
</dbReference>
<evidence type="ECO:0000313" key="2">
    <source>
        <dbReference type="EMBL" id="MEX6689270.1"/>
    </source>
</evidence>
<dbReference type="InterPro" id="IPR037523">
    <property type="entry name" value="VOC_core"/>
</dbReference>
<proteinExistence type="predicted"/>
<dbReference type="EMBL" id="JAULBC010000006">
    <property type="protein sequence ID" value="MEX6689270.1"/>
    <property type="molecule type" value="Genomic_DNA"/>
</dbReference>
<protein>
    <submittedName>
        <fullName evidence="2">VOC family protein</fullName>
    </submittedName>
</protein>
<reference evidence="2 3" key="1">
    <citation type="submission" date="2023-07" db="EMBL/GenBank/DDBJ databases">
        <authorList>
            <person name="Lian W.-H."/>
        </authorList>
    </citation>
    <scope>NUCLEOTIDE SEQUENCE [LARGE SCALE GENOMIC DNA]</scope>
    <source>
        <strain evidence="2 3">SYSU DXS3180</strain>
    </source>
</reference>
<organism evidence="2 3">
    <name type="scientific">Danxiaibacter flavus</name>
    <dbReference type="NCBI Taxonomy" id="3049108"/>
    <lineage>
        <taxon>Bacteria</taxon>
        <taxon>Pseudomonadati</taxon>
        <taxon>Bacteroidota</taxon>
        <taxon>Chitinophagia</taxon>
        <taxon>Chitinophagales</taxon>
        <taxon>Chitinophagaceae</taxon>
        <taxon>Danxiaibacter</taxon>
    </lineage>
</organism>
<feature type="domain" description="VOC" evidence="1">
    <location>
        <begin position="3"/>
        <end position="127"/>
    </location>
</feature>
<dbReference type="InterPro" id="IPR029068">
    <property type="entry name" value="Glyas_Bleomycin-R_OHBP_Dase"/>
</dbReference>
<evidence type="ECO:0000313" key="3">
    <source>
        <dbReference type="Proteomes" id="UP001560573"/>
    </source>
</evidence>
<dbReference type="Proteomes" id="UP001560573">
    <property type="component" value="Unassembled WGS sequence"/>
</dbReference>
<dbReference type="PROSITE" id="PS51819">
    <property type="entry name" value="VOC"/>
    <property type="match status" value="1"/>
</dbReference>
<dbReference type="SUPFAM" id="SSF54593">
    <property type="entry name" value="Glyoxalase/Bleomycin resistance protein/Dihydroxybiphenyl dioxygenase"/>
    <property type="match status" value="1"/>
</dbReference>
<dbReference type="PANTHER" id="PTHR36503:SF2">
    <property type="entry name" value="BLR2408 PROTEIN"/>
    <property type="match status" value="1"/>
</dbReference>
<comment type="caution">
    <text evidence="2">The sequence shown here is derived from an EMBL/GenBank/DDBJ whole genome shotgun (WGS) entry which is preliminary data.</text>
</comment>
<gene>
    <name evidence="2" type="ORF">QTN47_17305</name>
</gene>
<dbReference type="PANTHER" id="PTHR36503">
    <property type="entry name" value="BLR2520 PROTEIN"/>
    <property type="match status" value="1"/>
</dbReference>
<name>A0ABV3ZI75_9BACT</name>